<feature type="region of interest" description="Disordered" evidence="1">
    <location>
        <begin position="37"/>
        <end position="111"/>
    </location>
</feature>
<dbReference type="GO" id="GO:0016071">
    <property type="term" value="P:mRNA metabolic process"/>
    <property type="evidence" value="ECO:0007669"/>
    <property type="project" value="UniProtKB-ARBA"/>
</dbReference>
<dbReference type="InterPro" id="IPR028322">
    <property type="entry name" value="PNRC-like_rgn"/>
</dbReference>
<name>A0A1D1Z3P1_9ARAE</name>
<dbReference type="AlphaFoldDB" id="A0A1D1Z3P1"/>
<dbReference type="PANTHER" id="PTHR33670:SF15">
    <property type="entry name" value="OS02G0797600 PROTEIN"/>
    <property type="match status" value="1"/>
</dbReference>
<dbReference type="Pfam" id="PF15365">
    <property type="entry name" value="PNRC"/>
    <property type="match status" value="1"/>
</dbReference>
<gene>
    <name evidence="2" type="primary">lptD_5</name>
    <name evidence="2" type="ORF">g.15229</name>
</gene>
<accession>A0A1D1Z3P1</accession>
<protein>
    <submittedName>
        <fullName evidence="2">LPS-assembly protein lptD</fullName>
    </submittedName>
</protein>
<dbReference type="PANTHER" id="PTHR33670">
    <property type="entry name" value="SPLICING FACTOR, PROLINE- AND GLUTAMINE-RICH-LIKE"/>
    <property type="match status" value="1"/>
</dbReference>
<proteinExistence type="predicted"/>
<evidence type="ECO:0000256" key="1">
    <source>
        <dbReference type="SAM" id="MobiDB-lite"/>
    </source>
</evidence>
<feature type="non-terminal residue" evidence="2">
    <location>
        <position position="1"/>
    </location>
</feature>
<dbReference type="EMBL" id="GDJX01006494">
    <property type="protein sequence ID" value="JAT61442.1"/>
    <property type="molecule type" value="Transcribed_RNA"/>
</dbReference>
<sequence>LAFQEKKPKFLVLSLSAFSSLTLGTMVLRPHDCLKDPLHDDAPRSSPPARSVRHSNRRRDTGAPPHKTKASGKGEGSPSTTKPSRSRNSNNGPGGFVTPVRPGRRSRTPEVPAPMVVKLPVRELVMGEVTILKRGEGVWPPPPSDRGEKPVVPAGDGDQDLCSTGRQVPDPEILPKEKPQIYAGSGFFTSPPPSSLPLPTSLFTKKDAASATDLATKGLRYLLRLDLP</sequence>
<organism evidence="2">
    <name type="scientific">Anthurium amnicola</name>
    <dbReference type="NCBI Taxonomy" id="1678845"/>
    <lineage>
        <taxon>Eukaryota</taxon>
        <taxon>Viridiplantae</taxon>
        <taxon>Streptophyta</taxon>
        <taxon>Embryophyta</taxon>
        <taxon>Tracheophyta</taxon>
        <taxon>Spermatophyta</taxon>
        <taxon>Magnoliopsida</taxon>
        <taxon>Liliopsida</taxon>
        <taxon>Araceae</taxon>
        <taxon>Pothoideae</taxon>
        <taxon>Potheae</taxon>
        <taxon>Anthurium</taxon>
    </lineage>
</organism>
<evidence type="ECO:0000313" key="2">
    <source>
        <dbReference type="EMBL" id="JAT61442.1"/>
    </source>
</evidence>
<reference evidence="2" key="1">
    <citation type="submission" date="2015-07" db="EMBL/GenBank/DDBJ databases">
        <title>Transcriptome Assembly of Anthurium amnicola.</title>
        <authorList>
            <person name="Suzuki J."/>
        </authorList>
    </citation>
    <scope>NUCLEOTIDE SEQUENCE</scope>
</reference>
<feature type="compositionally biased region" description="Polar residues" evidence="1">
    <location>
        <begin position="77"/>
        <end position="91"/>
    </location>
</feature>